<dbReference type="STRING" id="213810.RUM_00300"/>
<dbReference type="KEGG" id="rch:RUM_00300"/>
<dbReference type="InterPro" id="IPR000668">
    <property type="entry name" value="Peptidase_C1A_C"/>
</dbReference>
<evidence type="ECO:0000256" key="1">
    <source>
        <dbReference type="ARBA" id="ARBA00008455"/>
    </source>
</evidence>
<dbReference type="Pfam" id="PF18560">
    <property type="entry name" value="Lectin_like"/>
    <property type="match status" value="1"/>
</dbReference>
<reference evidence="4" key="1">
    <citation type="submission" date="2010-03" db="EMBL/GenBank/DDBJ databases">
        <title>The genome sequence of Ruminococcus sp. 18P13.</title>
        <authorList>
            <consortium name="metaHIT consortium -- http://www.metahit.eu/"/>
            <person name="Pajon A."/>
            <person name="Turner K."/>
            <person name="Parkhill J."/>
            <person name="Bernalier A."/>
        </authorList>
    </citation>
    <scope>NUCLEOTIDE SEQUENCE [LARGE SCALE GENOMIC DNA]</scope>
    <source>
        <strain evidence="4">Type strain: 18P13</strain>
    </source>
</reference>
<keyword evidence="4" id="KW-0378">Hydrolase</keyword>
<dbReference type="SUPFAM" id="SSF54001">
    <property type="entry name" value="Cysteine proteinases"/>
    <property type="match status" value="1"/>
</dbReference>
<dbReference type="Proteomes" id="UP000007054">
    <property type="component" value="Chromosome"/>
</dbReference>
<evidence type="ECO:0000259" key="3">
    <source>
        <dbReference type="SMART" id="SM00645"/>
    </source>
</evidence>
<feature type="signal peptide" evidence="2">
    <location>
        <begin position="1"/>
        <end position="33"/>
    </location>
</feature>
<dbReference type="GO" id="GO:0008234">
    <property type="term" value="F:cysteine-type peptidase activity"/>
    <property type="evidence" value="ECO:0007669"/>
    <property type="project" value="InterPro"/>
</dbReference>
<keyword evidence="4" id="KW-0645">Protease</keyword>
<organism evidence="4 5">
    <name type="scientific">Ruminococcus champanellensis (strain DSM 18848 / JCM 17042 / KCTC 15320 / 18P13)</name>
    <dbReference type="NCBI Taxonomy" id="213810"/>
    <lineage>
        <taxon>Bacteria</taxon>
        <taxon>Bacillati</taxon>
        <taxon>Bacillota</taxon>
        <taxon>Clostridia</taxon>
        <taxon>Eubacteriales</taxon>
        <taxon>Oscillospiraceae</taxon>
        <taxon>Ruminococcus</taxon>
    </lineage>
</organism>
<dbReference type="GO" id="GO:0006508">
    <property type="term" value="P:proteolysis"/>
    <property type="evidence" value="ECO:0007669"/>
    <property type="project" value="UniProtKB-KW"/>
</dbReference>
<feature type="domain" description="Peptidase C1A papain C-terminal" evidence="3">
    <location>
        <begin position="97"/>
        <end position="342"/>
    </location>
</feature>
<dbReference type="InterPro" id="IPR040528">
    <property type="entry name" value="Lectin-like"/>
</dbReference>
<dbReference type="GeneID" id="83154889"/>
<sequence>MRKNPKLYSRTLSACIALLMTASCMPWSTVVSAVDLLRQNAGKEQELTFVASPMQAQKAAKEQADGEVTEAVSITPYHAALLAEPDYEQILGENYQFPESYDLRDYGLVTPVRNQGGYGTCWAHGILGSVETGLIEQDDQIDLSEWHLAYFTYWGDDTYGQFDMESDIFDQGGWSITGLNALTRWFGPVHEETLPYEDDEIRSFSDEEKLALRAQAAYHVQDAYINNSYLDYHSGKVTRSNENLKAMLMNGHSVSFTFNTSDYYYNAETEAYYTPYYTWGNHIVLLVGWDDNYPKENFSEHAQPENDGAWLIKNSWGTGGAEDGYIWVSYEDQSANDYVVAIAEASDNYESQQSHDTFGWLASIAPGNVPTKSSYLSTVLTAEADTEVCAAAFYTTDNGTEYEITVYTDLQDPTDPTSGTASTVTSGSELYCGYHTIDLAQAVPVAQGEQYAIVVKLTNPVNPYPIATEALITAQDGTGETSEMTPIVEGRLEANTDYGETFISTDGKTWTDAYMQQFDYTSYYQNDEEALDMIKGAEDDETASGDDSKVLVTLGNVCLKAFTNSENHVSFSQPEGPVPFGTELTLTSNSAEEIWYQIDDGKEQLYTAPIVIDHAMSVTAWGVTGEKAGGRLTKEYTQKTASLTGVTLYGGGTQQRCTLDPEEVIQVPQYVDAVKLSAGTLYQYEVNGKTYHAGEQSDAIALGYGDQTIEITASGEGVLPKTYTLEIYRPYVTLDYRAEILYFNAEECTITDENGNVLESNCDVADLMGQTLTGQYGEETWEEYIPQRPQMNLNLSVMDYARQLLGPVDMDWYYTYSDWLMLAHSEDFSDEQLARNFGTELIEEGVCAFLCEPGETYYFRIAATDSDFASESYSVTVPARPAAPTKKLTVESTDTTLQVSGVSGAEYCIVEKELATMEDLEEMIFIVAELSGISYDQALDMLYDRYGVTNKEELLDAINEPMFEEWTEESLFEYLIPGTDYYIGVRYAATENAFASELAYETFRTTGERPAVVIDYLAETLRFDEKTVQVSYTFDAYAYFENFEYLNENGELTFSESVEFNKGETLRFSAGSTSLSYFTGKSLNVSFTDDSTAPYTLEIPARPDAPAYTLNYLEGRTEEVVGPDVVLFVGFYQYDEPDERTFYYDDMVTMGMLDEDGRLLLESCGNGEISFYTVGASNRYFASAHSEPVLVPSAEWNVESKEIIYEIVDNVLKIRAMEHVEYQLSQIVSDAGEEAVIYGWTTEPEFTLEPGPLYIVYARLQATEECIASGTVQFMVSTDFEPYFLGNVNKDYKIDVADAVLILQDCANRLTGQDAVLDDTAQYYADVNSDGEVTVGDAVSVLQFRAQDLISPVTQWSDILAVG</sequence>
<dbReference type="GO" id="GO:0000272">
    <property type="term" value="P:polysaccharide catabolic process"/>
    <property type="evidence" value="ECO:0007669"/>
    <property type="project" value="InterPro"/>
</dbReference>
<dbReference type="EMBL" id="FP929052">
    <property type="protein sequence ID" value="CBL16308.1"/>
    <property type="molecule type" value="Genomic_DNA"/>
</dbReference>
<protein>
    <submittedName>
        <fullName evidence="4">Cysteine protease</fullName>
    </submittedName>
</protein>
<accession>D4L9L3</accession>
<evidence type="ECO:0000313" key="4">
    <source>
        <dbReference type="EMBL" id="CBL16308.1"/>
    </source>
</evidence>
<dbReference type="PATRIC" id="fig|213810.4.peg.132"/>
<dbReference type="InterPro" id="IPR038765">
    <property type="entry name" value="Papain-like_cys_pep_sf"/>
</dbReference>
<dbReference type="InterPro" id="IPR013128">
    <property type="entry name" value="Peptidase_C1A"/>
</dbReference>
<dbReference type="SMART" id="SM00645">
    <property type="entry name" value="Pept_C1"/>
    <property type="match status" value="1"/>
</dbReference>
<evidence type="ECO:0000313" key="5">
    <source>
        <dbReference type="Proteomes" id="UP000007054"/>
    </source>
</evidence>
<gene>
    <name evidence="4" type="ordered locus">RUM_00300</name>
</gene>
<evidence type="ECO:0000256" key="2">
    <source>
        <dbReference type="SAM" id="SignalP"/>
    </source>
</evidence>
<dbReference type="HOGENOM" id="CLU_256829_0_0_9"/>
<dbReference type="Gene3D" id="3.90.70.10">
    <property type="entry name" value="Cysteine proteinases"/>
    <property type="match status" value="1"/>
</dbReference>
<dbReference type="InterPro" id="IPR036439">
    <property type="entry name" value="Dockerin_dom_sf"/>
</dbReference>
<dbReference type="PANTHER" id="PTHR12411">
    <property type="entry name" value="CYSTEINE PROTEASE FAMILY C1-RELATED"/>
    <property type="match status" value="1"/>
</dbReference>
<comment type="similarity">
    <text evidence="1">Belongs to the peptidase C1 family.</text>
</comment>
<keyword evidence="2" id="KW-0732">Signal</keyword>
<dbReference type="RefSeq" id="WP_015557216.1">
    <property type="nucleotide sequence ID" value="NC_021039.1"/>
</dbReference>
<reference evidence="4" key="2">
    <citation type="submission" date="2010-03" db="EMBL/GenBank/DDBJ databases">
        <authorList>
            <person name="Pajon A."/>
        </authorList>
    </citation>
    <scope>NUCLEOTIDE SEQUENCE</scope>
    <source>
        <strain evidence="4">Type strain: 18P13</strain>
    </source>
</reference>
<dbReference type="CDD" id="cd02619">
    <property type="entry name" value="Peptidase_C1"/>
    <property type="match status" value="1"/>
</dbReference>
<dbReference type="PROSITE" id="PS51257">
    <property type="entry name" value="PROKAR_LIPOPROTEIN"/>
    <property type="match status" value="1"/>
</dbReference>
<proteinExistence type="inferred from homology"/>
<keyword evidence="5" id="KW-1185">Reference proteome</keyword>
<dbReference type="Gene3D" id="1.10.1330.10">
    <property type="entry name" value="Dockerin domain"/>
    <property type="match status" value="1"/>
</dbReference>
<name>D4L9L3_RUMC1</name>
<dbReference type="Pfam" id="PF00112">
    <property type="entry name" value="Peptidase_C1"/>
    <property type="match status" value="1"/>
</dbReference>
<dbReference type="CDD" id="cd14256">
    <property type="entry name" value="Dockerin_I"/>
    <property type="match status" value="1"/>
</dbReference>
<dbReference type="SUPFAM" id="SSF63446">
    <property type="entry name" value="Type I dockerin domain"/>
    <property type="match status" value="1"/>
</dbReference>
<feature type="chain" id="PRO_5003061123" evidence="2">
    <location>
        <begin position="34"/>
        <end position="1363"/>
    </location>
</feature>